<reference evidence="10 11" key="1">
    <citation type="journal article" date="2015" name="Genome Biol. Evol.">
        <title>Phylogenomic analyses indicate that early fungi evolved digesting cell walls of algal ancestors of land plants.</title>
        <authorList>
            <person name="Chang Y."/>
            <person name="Wang S."/>
            <person name="Sekimoto S."/>
            <person name="Aerts A.L."/>
            <person name="Choi C."/>
            <person name="Clum A."/>
            <person name="LaButti K.M."/>
            <person name="Lindquist E.A."/>
            <person name="Yee Ngan C."/>
            <person name="Ohm R.A."/>
            <person name="Salamov A.A."/>
            <person name="Grigoriev I.V."/>
            <person name="Spatafora J.W."/>
            <person name="Berbee M.L."/>
        </authorList>
    </citation>
    <scope>NUCLEOTIDE SEQUENCE [LARGE SCALE GENOMIC DNA]</scope>
    <source>
        <strain evidence="10 11">NRRL 28638</strain>
    </source>
</reference>
<dbReference type="GO" id="GO:0006508">
    <property type="term" value="P:proteolysis"/>
    <property type="evidence" value="ECO:0007669"/>
    <property type="project" value="UniProtKB-KW"/>
</dbReference>
<evidence type="ECO:0000259" key="8">
    <source>
        <dbReference type="Pfam" id="PF00082"/>
    </source>
</evidence>
<proteinExistence type="inferred from homology"/>
<dbReference type="InterPro" id="IPR023828">
    <property type="entry name" value="Peptidase_S8_Ser-AS"/>
</dbReference>
<dbReference type="OrthoDB" id="19448at2759"/>
<dbReference type="CDD" id="cd04077">
    <property type="entry name" value="Peptidases_S8_PCSK9_ProteinaseK_like"/>
    <property type="match status" value="1"/>
</dbReference>
<feature type="active site" description="Charge relay system" evidence="5">
    <location>
        <position position="336"/>
    </location>
</feature>
<dbReference type="PROSITE" id="PS00137">
    <property type="entry name" value="SUBTILASE_HIS"/>
    <property type="match status" value="1"/>
</dbReference>
<dbReference type="InterPro" id="IPR034193">
    <property type="entry name" value="PCSK9_ProteinaseK-like"/>
</dbReference>
<feature type="active site" description="Charge relay system" evidence="5">
    <location>
        <position position="183"/>
    </location>
</feature>
<dbReference type="InterPro" id="IPR010259">
    <property type="entry name" value="S8pro/Inhibitor_I9"/>
</dbReference>
<dbReference type="Gene3D" id="3.30.70.80">
    <property type="entry name" value="Peptidase S8 propeptide/proteinase inhibitor I9"/>
    <property type="match status" value="1"/>
</dbReference>
<dbReference type="FunFam" id="3.40.50.200:FF:000007">
    <property type="entry name" value="Subtilisin-like serine protease"/>
    <property type="match status" value="1"/>
</dbReference>
<dbReference type="GO" id="GO:0004252">
    <property type="term" value="F:serine-type endopeptidase activity"/>
    <property type="evidence" value="ECO:0007669"/>
    <property type="project" value="UniProtKB-UniRule"/>
</dbReference>
<dbReference type="InterPro" id="IPR037045">
    <property type="entry name" value="S8pro/Inhibitor_I9_sf"/>
</dbReference>
<dbReference type="OMA" id="DARWANS"/>
<name>A0A137P5Z6_CONC2</name>
<evidence type="ECO:0000256" key="5">
    <source>
        <dbReference type="PROSITE-ProRule" id="PRU01240"/>
    </source>
</evidence>
<evidence type="ECO:0000256" key="7">
    <source>
        <dbReference type="SAM" id="SignalP"/>
    </source>
</evidence>
<keyword evidence="7" id="KW-0732">Signal</keyword>
<keyword evidence="2 5" id="KW-0645">Protease</keyword>
<gene>
    <name evidence="10" type="ORF">CONCODRAFT_6975</name>
</gene>
<keyword evidence="3 5" id="KW-0378">Hydrolase</keyword>
<dbReference type="InterPro" id="IPR015500">
    <property type="entry name" value="Peptidase_S8_subtilisin-rel"/>
</dbReference>
<comment type="similarity">
    <text evidence="1 5 6">Belongs to the peptidase S8 family.</text>
</comment>
<evidence type="ECO:0000256" key="3">
    <source>
        <dbReference type="ARBA" id="ARBA00022801"/>
    </source>
</evidence>
<feature type="active site" description="Charge relay system" evidence="5">
    <location>
        <position position="151"/>
    </location>
</feature>
<dbReference type="GO" id="GO:0005615">
    <property type="term" value="C:extracellular space"/>
    <property type="evidence" value="ECO:0007669"/>
    <property type="project" value="TreeGrafter"/>
</dbReference>
<dbReference type="Pfam" id="PF00082">
    <property type="entry name" value="Peptidase_S8"/>
    <property type="match status" value="1"/>
</dbReference>
<organism evidence="10 11">
    <name type="scientific">Conidiobolus coronatus (strain ATCC 28846 / CBS 209.66 / NRRL 28638)</name>
    <name type="common">Delacroixia coronata</name>
    <dbReference type="NCBI Taxonomy" id="796925"/>
    <lineage>
        <taxon>Eukaryota</taxon>
        <taxon>Fungi</taxon>
        <taxon>Fungi incertae sedis</taxon>
        <taxon>Zoopagomycota</taxon>
        <taxon>Entomophthoromycotina</taxon>
        <taxon>Entomophthoromycetes</taxon>
        <taxon>Entomophthorales</taxon>
        <taxon>Ancylistaceae</taxon>
        <taxon>Conidiobolus</taxon>
    </lineage>
</organism>
<sequence length="390" mass="41039">MKLVSLILCSLVSIAQGEDNRYIITFKKDQPGARSASAAAAANTDSFESNVDSITNLFTAYSTTNNILHKYDTILSGVAATLDNSTLAKVKALPNVESVEEDGIAHALAVQNNAPWGLARISHRRRLDNSNYQKYEYNPNAGEGTTVYVVDSGINTSHEDFGGRAKWGANFIYGSSNVDGHGHGTHCAGTVGGNTFGVAKRAELVAVKVLDRNGKAPWSVIIAGLNWVAQNARGNRNVISLSIGGDRNEAVNRAVTDAYARGIFVAVAAGNENRDACIVSPASAVNSFTVGATDIYDRKASFSNWGQCVDILAPGVDVLSAGIAHNRATKVMSGTSMATPHVAGLAATLLSQGVTFSDLRNSLLKTGSTNLISGFSPNTRNILANSGFTN</sequence>
<evidence type="ECO:0000256" key="4">
    <source>
        <dbReference type="ARBA" id="ARBA00022825"/>
    </source>
</evidence>
<dbReference type="Proteomes" id="UP000070444">
    <property type="component" value="Unassembled WGS sequence"/>
</dbReference>
<dbReference type="InterPro" id="IPR050131">
    <property type="entry name" value="Peptidase_S8_subtilisin-like"/>
</dbReference>
<dbReference type="PRINTS" id="PR00723">
    <property type="entry name" value="SUBTILISIN"/>
</dbReference>
<dbReference type="Gene3D" id="3.40.50.200">
    <property type="entry name" value="Peptidase S8/S53 domain"/>
    <property type="match status" value="1"/>
</dbReference>
<evidence type="ECO:0000313" key="11">
    <source>
        <dbReference type="Proteomes" id="UP000070444"/>
    </source>
</evidence>
<dbReference type="PANTHER" id="PTHR43806:SF11">
    <property type="entry name" value="CEREVISIN-RELATED"/>
    <property type="match status" value="1"/>
</dbReference>
<evidence type="ECO:0000256" key="6">
    <source>
        <dbReference type="RuleBase" id="RU003355"/>
    </source>
</evidence>
<feature type="domain" description="Peptidase S8/S53" evidence="8">
    <location>
        <begin position="142"/>
        <end position="366"/>
    </location>
</feature>
<feature type="signal peptide" evidence="7">
    <location>
        <begin position="1"/>
        <end position="17"/>
    </location>
</feature>
<accession>A0A137P5Z6</accession>
<evidence type="ECO:0000313" key="10">
    <source>
        <dbReference type="EMBL" id="KXN70423.1"/>
    </source>
</evidence>
<dbReference type="SUPFAM" id="SSF52743">
    <property type="entry name" value="Subtilisin-like"/>
    <property type="match status" value="1"/>
</dbReference>
<dbReference type="PROSITE" id="PS00136">
    <property type="entry name" value="SUBTILASE_ASP"/>
    <property type="match status" value="1"/>
</dbReference>
<dbReference type="InterPro" id="IPR036852">
    <property type="entry name" value="Peptidase_S8/S53_dom_sf"/>
</dbReference>
<dbReference type="PANTHER" id="PTHR43806">
    <property type="entry name" value="PEPTIDASE S8"/>
    <property type="match status" value="1"/>
</dbReference>
<evidence type="ECO:0000256" key="2">
    <source>
        <dbReference type="ARBA" id="ARBA00022670"/>
    </source>
</evidence>
<dbReference type="SUPFAM" id="SSF54897">
    <property type="entry name" value="Protease propeptides/inhibitors"/>
    <property type="match status" value="1"/>
</dbReference>
<evidence type="ECO:0000256" key="1">
    <source>
        <dbReference type="ARBA" id="ARBA00011073"/>
    </source>
</evidence>
<dbReference type="STRING" id="796925.A0A137P5Z6"/>
<dbReference type="InterPro" id="IPR023827">
    <property type="entry name" value="Peptidase_S8_Asp-AS"/>
</dbReference>
<feature type="chain" id="PRO_5007294523" evidence="7">
    <location>
        <begin position="18"/>
        <end position="390"/>
    </location>
</feature>
<dbReference type="Pfam" id="PF05922">
    <property type="entry name" value="Inhibitor_I9"/>
    <property type="match status" value="1"/>
</dbReference>
<dbReference type="PROSITE" id="PS00138">
    <property type="entry name" value="SUBTILASE_SER"/>
    <property type="match status" value="1"/>
</dbReference>
<dbReference type="InterPro" id="IPR022398">
    <property type="entry name" value="Peptidase_S8_His-AS"/>
</dbReference>
<dbReference type="AlphaFoldDB" id="A0A137P5Z6"/>
<feature type="domain" description="Inhibitor I9" evidence="9">
    <location>
        <begin position="21"/>
        <end position="104"/>
    </location>
</feature>
<dbReference type="EMBL" id="KQ964502">
    <property type="protein sequence ID" value="KXN70423.1"/>
    <property type="molecule type" value="Genomic_DNA"/>
</dbReference>
<keyword evidence="11" id="KW-1185">Reference proteome</keyword>
<evidence type="ECO:0000259" key="9">
    <source>
        <dbReference type="Pfam" id="PF05922"/>
    </source>
</evidence>
<dbReference type="InterPro" id="IPR000209">
    <property type="entry name" value="Peptidase_S8/S53_dom"/>
</dbReference>
<protein>
    <submittedName>
        <fullName evidence="10">Putative subtilisin-like protease</fullName>
    </submittedName>
</protein>
<keyword evidence="4 5" id="KW-0720">Serine protease</keyword>
<dbReference type="PROSITE" id="PS51892">
    <property type="entry name" value="SUBTILASE"/>
    <property type="match status" value="1"/>
</dbReference>